<evidence type="ECO:0000256" key="1">
    <source>
        <dbReference type="ARBA" id="ARBA00010830"/>
    </source>
</evidence>
<keyword evidence="6" id="KW-1185">Reference proteome</keyword>
<reference evidence="6" key="1">
    <citation type="journal article" date="2019" name="Int. J. Syst. Evol. Microbiol.">
        <title>The Global Catalogue of Microorganisms (GCM) 10K type strain sequencing project: providing services to taxonomists for standard genome sequencing and annotation.</title>
        <authorList>
            <consortium name="The Broad Institute Genomics Platform"/>
            <consortium name="The Broad Institute Genome Sequencing Center for Infectious Disease"/>
            <person name="Wu L."/>
            <person name="Ma J."/>
        </authorList>
    </citation>
    <scope>NUCLEOTIDE SEQUENCE [LARGE SCALE GENOMIC DNA]</scope>
    <source>
        <strain evidence="6">CCUG 54520</strain>
    </source>
</reference>
<name>A0ABV9FLD5_9NOCA</name>
<keyword evidence="2" id="KW-0378">Hydrolase</keyword>
<comment type="similarity">
    <text evidence="1">Belongs to the transglycosylase family. Rpf subfamily.</text>
</comment>
<feature type="chain" id="PRO_5046399127" evidence="3">
    <location>
        <begin position="34"/>
        <end position="199"/>
    </location>
</feature>
<evidence type="ECO:0000256" key="3">
    <source>
        <dbReference type="SAM" id="SignalP"/>
    </source>
</evidence>
<dbReference type="Pfam" id="PF06737">
    <property type="entry name" value="Transglycosylas"/>
    <property type="match status" value="1"/>
</dbReference>
<evidence type="ECO:0000259" key="4">
    <source>
        <dbReference type="SMART" id="SM00257"/>
    </source>
</evidence>
<evidence type="ECO:0000313" key="6">
    <source>
        <dbReference type="Proteomes" id="UP001595914"/>
    </source>
</evidence>
<dbReference type="Gene3D" id="1.10.530.10">
    <property type="match status" value="1"/>
</dbReference>
<protein>
    <submittedName>
        <fullName evidence="5">Transglycosylase family protein</fullName>
    </submittedName>
</protein>
<evidence type="ECO:0000256" key="2">
    <source>
        <dbReference type="ARBA" id="ARBA00022801"/>
    </source>
</evidence>
<sequence length="199" mass="20082">MTDFTFKRALGAVVATGALVAVPMALATGTASAQGHDWSGVAQCESGGNWNTNTGNGFSGGLQFTPSTWAAYGGTGNAADASQSEQIRVAENVLAGQGAGAWPVCGQYLTAGATEVSYSEPVSYAEPVAYDEPVAYQAPVSDVAEPVLTSVQVAADGKYVVVVGDTLSGIAAAHGIDLQALAAQVPNVDLIFPGQTLEV</sequence>
<dbReference type="Pfam" id="PF01476">
    <property type="entry name" value="LysM"/>
    <property type="match status" value="1"/>
</dbReference>
<keyword evidence="3" id="KW-0732">Signal</keyword>
<organism evidence="5 6">
    <name type="scientific">Rhodococcus kronopolitis</name>
    <dbReference type="NCBI Taxonomy" id="1460226"/>
    <lineage>
        <taxon>Bacteria</taxon>
        <taxon>Bacillati</taxon>
        <taxon>Actinomycetota</taxon>
        <taxon>Actinomycetes</taxon>
        <taxon>Mycobacteriales</taxon>
        <taxon>Nocardiaceae</taxon>
        <taxon>Rhodococcus</taxon>
    </lineage>
</organism>
<dbReference type="EMBL" id="JBHSFO010000002">
    <property type="protein sequence ID" value="MFC4602856.1"/>
    <property type="molecule type" value="Genomic_DNA"/>
</dbReference>
<dbReference type="InterPro" id="IPR018392">
    <property type="entry name" value="LysM"/>
</dbReference>
<dbReference type="CDD" id="cd00118">
    <property type="entry name" value="LysM"/>
    <property type="match status" value="1"/>
</dbReference>
<dbReference type="CDD" id="cd13925">
    <property type="entry name" value="RPF"/>
    <property type="match status" value="1"/>
</dbReference>
<dbReference type="SUPFAM" id="SSF53955">
    <property type="entry name" value="Lysozyme-like"/>
    <property type="match status" value="1"/>
</dbReference>
<gene>
    <name evidence="5" type="ORF">ACFO6S_04055</name>
</gene>
<dbReference type="Gene3D" id="3.10.350.10">
    <property type="entry name" value="LysM domain"/>
    <property type="match status" value="1"/>
</dbReference>
<dbReference type="RefSeq" id="WP_378414386.1">
    <property type="nucleotide sequence ID" value="NZ_JBHSFO010000002.1"/>
</dbReference>
<accession>A0ABV9FLD5</accession>
<dbReference type="Proteomes" id="UP001595914">
    <property type="component" value="Unassembled WGS sequence"/>
</dbReference>
<feature type="domain" description="LysM" evidence="4">
    <location>
        <begin position="158"/>
        <end position="199"/>
    </location>
</feature>
<evidence type="ECO:0000313" key="5">
    <source>
        <dbReference type="EMBL" id="MFC4602856.1"/>
    </source>
</evidence>
<dbReference type="SMART" id="SM00257">
    <property type="entry name" value="LysM"/>
    <property type="match status" value="1"/>
</dbReference>
<dbReference type="SUPFAM" id="SSF54106">
    <property type="entry name" value="LysM domain"/>
    <property type="match status" value="1"/>
</dbReference>
<dbReference type="InterPro" id="IPR010618">
    <property type="entry name" value="RPF"/>
</dbReference>
<comment type="caution">
    <text evidence="5">The sequence shown here is derived from an EMBL/GenBank/DDBJ whole genome shotgun (WGS) entry which is preliminary data.</text>
</comment>
<proteinExistence type="inferred from homology"/>
<dbReference type="InterPro" id="IPR023346">
    <property type="entry name" value="Lysozyme-like_dom_sf"/>
</dbReference>
<dbReference type="InterPro" id="IPR036779">
    <property type="entry name" value="LysM_dom_sf"/>
</dbReference>
<feature type="signal peptide" evidence="3">
    <location>
        <begin position="1"/>
        <end position="33"/>
    </location>
</feature>